<feature type="domain" description="CdaR GGDEF-like" evidence="3">
    <location>
        <begin position="189"/>
        <end position="302"/>
    </location>
</feature>
<evidence type="ECO:0000259" key="3">
    <source>
        <dbReference type="Pfam" id="PF17853"/>
    </source>
</evidence>
<evidence type="ECO:0000259" key="2">
    <source>
        <dbReference type="Pfam" id="PF13556"/>
    </source>
</evidence>
<dbReference type="Pfam" id="PF13556">
    <property type="entry name" value="HTH_30"/>
    <property type="match status" value="1"/>
</dbReference>
<dbReference type="Pfam" id="PF17853">
    <property type="entry name" value="GGDEF_2"/>
    <property type="match status" value="1"/>
</dbReference>
<proteinExistence type="inferred from homology"/>
<reference evidence="4 5" key="1">
    <citation type="submission" date="2020-07" db="EMBL/GenBank/DDBJ databases">
        <title>Diversity of carbapenemase encoding genes among Pseudomonas putida group clinical isolates in a tertiary Brazilian hospital.</title>
        <authorList>
            <person name="Alberto-Lei F."/>
            <person name="Nodari C.S."/>
            <person name="Streling A.P."/>
            <person name="Paulino J.T."/>
            <person name="Bessa-Neto F.O."/>
            <person name="Cayo R."/>
            <person name="Gales A.C."/>
        </authorList>
    </citation>
    <scope>NUCLEOTIDE SEQUENCE [LARGE SCALE GENOMIC DNA]</scope>
    <source>
        <strain evidence="4 5">11213</strain>
    </source>
</reference>
<dbReference type="InterPro" id="IPR041522">
    <property type="entry name" value="CdaR_GGDEF"/>
</dbReference>
<sequence length="417" mass="46243">MTSTPSPWPRPSEAVRELMRKGAELAQALPPEWVERLNQSLFSSPEDARLLEDPVILASCRRANRAELLHWANANLQRPGEPVEPYVSADMVDTARELARRGLSELLMNVARSTQNAAWDLWMKMAFSLTQDPVVLEEFLKVSSRSISEFIDSNMRVVTQIILEEKNAQTHDDPVDKRSLVSRLLDGRDVDAEQFGRRLGYSLAQRHHACLIWSETPDAEIRPLEDMARALAQLTGTVAPLIVFAGPATLWAWSNAAKPLDLYLLQGVARQFPKIRAAIGSAGAGMNGFRRSHLEALTTQRVMGRLAGSPAVATIDQVRMVSLMTQDARAARQFVLSTLGRLATEPTVLQHSLHAFLANGCSITQTAEVLGTHRNTLLRRLERAQDLLPVPLADHRIQIAAALELVIWSTPLDGDEQ</sequence>
<dbReference type="PANTHER" id="PTHR33744">
    <property type="entry name" value="CARBOHYDRATE DIACID REGULATOR"/>
    <property type="match status" value="1"/>
</dbReference>
<dbReference type="InterPro" id="IPR025736">
    <property type="entry name" value="PucR_C-HTH_dom"/>
</dbReference>
<evidence type="ECO:0000313" key="5">
    <source>
        <dbReference type="Proteomes" id="UP000577346"/>
    </source>
</evidence>
<dbReference type="Gene3D" id="1.10.10.2840">
    <property type="entry name" value="PucR C-terminal helix-turn-helix domain"/>
    <property type="match status" value="1"/>
</dbReference>
<protein>
    <submittedName>
        <fullName evidence="4">PucR family transcriptional regulator</fullName>
    </submittedName>
</protein>
<name>A0A7W2QZK7_9PSED</name>
<evidence type="ECO:0000256" key="1">
    <source>
        <dbReference type="ARBA" id="ARBA00006754"/>
    </source>
</evidence>
<dbReference type="Proteomes" id="UP000577346">
    <property type="component" value="Unassembled WGS sequence"/>
</dbReference>
<dbReference type="InterPro" id="IPR051448">
    <property type="entry name" value="CdaR-like_regulators"/>
</dbReference>
<comment type="similarity">
    <text evidence="1">Belongs to the CdaR family.</text>
</comment>
<dbReference type="RefSeq" id="WP_179954976.1">
    <property type="nucleotide sequence ID" value="NZ_JAJSRQ020000001.1"/>
</dbReference>
<feature type="domain" description="PucR C-terminal helix-turn-helix" evidence="2">
    <location>
        <begin position="350"/>
        <end position="404"/>
    </location>
</feature>
<dbReference type="EMBL" id="JACGDA010000026">
    <property type="protein sequence ID" value="MBA6148573.1"/>
    <property type="molecule type" value="Genomic_DNA"/>
</dbReference>
<organism evidence="4 5">
    <name type="scientific">Pseudomonas juntendi</name>
    <dbReference type="NCBI Taxonomy" id="2666183"/>
    <lineage>
        <taxon>Bacteria</taxon>
        <taxon>Pseudomonadati</taxon>
        <taxon>Pseudomonadota</taxon>
        <taxon>Gammaproteobacteria</taxon>
        <taxon>Pseudomonadales</taxon>
        <taxon>Pseudomonadaceae</taxon>
        <taxon>Pseudomonas</taxon>
    </lineage>
</organism>
<evidence type="ECO:0000313" key="4">
    <source>
        <dbReference type="EMBL" id="MBA6148573.1"/>
    </source>
</evidence>
<dbReference type="PANTHER" id="PTHR33744:SF1">
    <property type="entry name" value="DNA-BINDING TRANSCRIPTIONAL ACTIVATOR ADER"/>
    <property type="match status" value="1"/>
</dbReference>
<dbReference type="AlphaFoldDB" id="A0A7W2QZK7"/>
<dbReference type="InterPro" id="IPR042070">
    <property type="entry name" value="PucR_C-HTH_sf"/>
</dbReference>
<gene>
    <name evidence="4" type="ORF">H4C15_13820</name>
</gene>
<accession>A0A7W2QZK7</accession>
<comment type="caution">
    <text evidence="4">The sequence shown here is derived from an EMBL/GenBank/DDBJ whole genome shotgun (WGS) entry which is preliminary data.</text>
</comment>